<dbReference type="GO" id="GO:0003677">
    <property type="term" value="F:DNA binding"/>
    <property type="evidence" value="ECO:0007669"/>
    <property type="project" value="UniProtKB-KW"/>
</dbReference>
<protein>
    <submittedName>
        <fullName evidence="8">Response regulator receiver domain-containing protein</fullName>
    </submittedName>
</protein>
<evidence type="ECO:0000313" key="9">
    <source>
        <dbReference type="Proteomes" id="UP000198896"/>
    </source>
</evidence>
<dbReference type="STRING" id="1123323.SAMN05216245_103182"/>
<keyword evidence="4" id="KW-0238">DNA-binding</keyword>
<organism evidence="8 9">
    <name type="scientific">Succiniclasticum ruminis DSM 9236</name>
    <dbReference type="NCBI Taxonomy" id="1123323"/>
    <lineage>
        <taxon>Bacteria</taxon>
        <taxon>Bacillati</taxon>
        <taxon>Bacillota</taxon>
        <taxon>Negativicutes</taxon>
        <taxon>Acidaminococcales</taxon>
        <taxon>Acidaminococcaceae</taxon>
        <taxon>Succiniclasticum</taxon>
    </lineage>
</organism>
<sequence length="300" mass="34214">MPKILVVDDNEQLSSMLKDVLESWGYTALTATEGRSCLEIARQEQPDIILLDIMLPGLSGYEVCSELKRDGRTHSIAVIMMTALEDMESRIHGYKVGADNFLVKPINYNEVKAIIQKLLKEKLYEDTLEESCNVAKAFRKFGQLLLGQPVNINAPNMVYCNKLLESLNWDWATAKKARIAVMFPSPVELSEKTNLTVDQVISLTDGLYLGRWLQPVLRFLNAPVDDNEAFRPELERQNCLKAAELALIVNRYTALLKEKQDRELTFSILKRESAVNHYNKEVLKQLEEILRAEQILESIK</sequence>
<dbReference type="PANTHER" id="PTHR44591:SF18">
    <property type="entry name" value="REGULATORY PROTEIN"/>
    <property type="match status" value="1"/>
</dbReference>
<dbReference type="AlphaFoldDB" id="A0A1I1Z869"/>
<feature type="domain" description="Response regulatory" evidence="7">
    <location>
        <begin position="3"/>
        <end position="119"/>
    </location>
</feature>
<dbReference type="Proteomes" id="UP000198896">
    <property type="component" value="Unassembled WGS sequence"/>
</dbReference>
<keyword evidence="1 6" id="KW-0597">Phosphoprotein</keyword>
<dbReference type="Gene3D" id="3.40.50.2300">
    <property type="match status" value="1"/>
</dbReference>
<dbReference type="Pfam" id="PF00072">
    <property type="entry name" value="Response_reg"/>
    <property type="match status" value="1"/>
</dbReference>
<dbReference type="InterPro" id="IPR001789">
    <property type="entry name" value="Sig_transdc_resp-reg_receiver"/>
</dbReference>
<proteinExistence type="predicted"/>
<dbReference type="InterPro" id="IPR050595">
    <property type="entry name" value="Bact_response_regulator"/>
</dbReference>
<dbReference type="PANTHER" id="PTHR44591">
    <property type="entry name" value="STRESS RESPONSE REGULATOR PROTEIN 1"/>
    <property type="match status" value="1"/>
</dbReference>
<evidence type="ECO:0000256" key="3">
    <source>
        <dbReference type="ARBA" id="ARBA00023015"/>
    </source>
</evidence>
<keyword evidence="9" id="KW-1185">Reference proteome</keyword>
<dbReference type="SUPFAM" id="SSF52172">
    <property type="entry name" value="CheY-like"/>
    <property type="match status" value="1"/>
</dbReference>
<dbReference type="FunFam" id="3.40.50.2300:FF:000001">
    <property type="entry name" value="DNA-binding response regulator PhoB"/>
    <property type="match status" value="1"/>
</dbReference>
<evidence type="ECO:0000256" key="5">
    <source>
        <dbReference type="ARBA" id="ARBA00023163"/>
    </source>
</evidence>
<evidence type="ECO:0000259" key="7">
    <source>
        <dbReference type="PROSITE" id="PS50110"/>
    </source>
</evidence>
<gene>
    <name evidence="8" type="ORF">SAMN05216245_103182</name>
</gene>
<evidence type="ECO:0000256" key="1">
    <source>
        <dbReference type="ARBA" id="ARBA00022553"/>
    </source>
</evidence>
<dbReference type="GO" id="GO:0000160">
    <property type="term" value="P:phosphorelay signal transduction system"/>
    <property type="evidence" value="ECO:0007669"/>
    <property type="project" value="UniProtKB-KW"/>
</dbReference>
<keyword evidence="3" id="KW-0805">Transcription regulation</keyword>
<dbReference type="SMART" id="SM00448">
    <property type="entry name" value="REC"/>
    <property type="match status" value="1"/>
</dbReference>
<dbReference type="OrthoDB" id="9804747at2"/>
<dbReference type="RefSeq" id="WP_093913005.1">
    <property type="nucleotide sequence ID" value="NZ_FONL01000003.1"/>
</dbReference>
<accession>A0A1I1Z869</accession>
<feature type="modified residue" description="4-aspartylphosphate" evidence="6">
    <location>
        <position position="52"/>
    </location>
</feature>
<evidence type="ECO:0000256" key="6">
    <source>
        <dbReference type="PROSITE-ProRule" id="PRU00169"/>
    </source>
</evidence>
<keyword evidence="2" id="KW-0902">Two-component regulatory system</keyword>
<evidence type="ECO:0000256" key="2">
    <source>
        <dbReference type="ARBA" id="ARBA00023012"/>
    </source>
</evidence>
<dbReference type="PROSITE" id="PS50110">
    <property type="entry name" value="RESPONSE_REGULATORY"/>
    <property type="match status" value="1"/>
</dbReference>
<dbReference type="EMBL" id="FONL01000003">
    <property type="protein sequence ID" value="SFE28054.1"/>
    <property type="molecule type" value="Genomic_DNA"/>
</dbReference>
<name>A0A1I1Z869_9FIRM</name>
<evidence type="ECO:0000256" key="4">
    <source>
        <dbReference type="ARBA" id="ARBA00023125"/>
    </source>
</evidence>
<evidence type="ECO:0000313" key="8">
    <source>
        <dbReference type="EMBL" id="SFE28054.1"/>
    </source>
</evidence>
<dbReference type="InterPro" id="IPR011006">
    <property type="entry name" value="CheY-like_superfamily"/>
</dbReference>
<keyword evidence="5" id="KW-0804">Transcription</keyword>
<reference evidence="8 9" key="1">
    <citation type="submission" date="2016-10" db="EMBL/GenBank/DDBJ databases">
        <authorList>
            <person name="de Groot N.N."/>
        </authorList>
    </citation>
    <scope>NUCLEOTIDE SEQUENCE [LARGE SCALE GENOMIC DNA]</scope>
    <source>
        <strain evidence="8 9">DSM 9236</strain>
    </source>
</reference>